<proteinExistence type="predicted"/>
<dbReference type="AlphaFoldDB" id="A0A1Y2IA56"/>
<dbReference type="InterPro" id="IPR032675">
    <property type="entry name" value="LRR_dom_sf"/>
</dbReference>
<dbReference type="STRING" id="1353009.A0A1Y2IA56"/>
<feature type="compositionally biased region" description="Polar residues" evidence="1">
    <location>
        <begin position="1"/>
        <end position="19"/>
    </location>
</feature>
<evidence type="ECO:0000313" key="2">
    <source>
        <dbReference type="EMBL" id="OSC97989.1"/>
    </source>
</evidence>
<protein>
    <recommendedName>
        <fullName evidence="4">F-box domain-containing protein</fullName>
    </recommendedName>
</protein>
<name>A0A1Y2IA56_TRAC3</name>
<gene>
    <name evidence="2" type="ORF">PYCCODRAFT_1439650</name>
</gene>
<dbReference type="Gene3D" id="3.80.10.10">
    <property type="entry name" value="Ribonuclease Inhibitor"/>
    <property type="match status" value="1"/>
</dbReference>
<feature type="region of interest" description="Disordered" evidence="1">
    <location>
        <begin position="1"/>
        <end position="23"/>
    </location>
</feature>
<sequence length="665" mass="74195">MTQYLSNPPRHTSTTSNAQAEAPEIYPVSSRTANPSILQEDILHLIFQCFTLDQWYPYSTSTSSGAVPILDPSCTENERLRTLARSARVCTSFRTAALPVLWATLYDFTPLLRLISSCTKKRVGRTPGSDRARGPFIFKFKLDATPIASDELRRIAFYGSMIRTVAKHEGAHYQSRPYALYIHHIDPSSWVCLHAILHHGPKGHLLPNLRQLVAAVVSPRDLDLVPAVASPSLLDLELVLLDDFPSRPREGWQLHLEDRLSAVLTRLPNLTRFRLDFIGVHLSDKIASAIAQVVSLRTLDMHISLPIIGPAYKSQVLWMAMPSLSPLRHLKSLRLHSSGEVRVPLPSSAGTSAAPLFPSLREIEICPLDFAPRFYRWCELLQSKSVHRLALASVQYAGASSLREVCRVIAQSFPCLFSFSCAFVPDRETHALENVQIDPLRDVIAPLSSLYALQHLSIHTAVVRRPTPLISLADADLDAISDFWPGLRHLSLRGFDVFPSLGQSRDNLPHLFGISLSTVATLSIRCSDLKHLALPLLDVKPHRIGSKDTYPDTNHHLQYFDTTDISDGDYVTAACILDRIFPHVDVTAQLVNLSQRGATIRPLGKKYLMAYDDWRNCAQYRLFLGIALCQDGRTSDLQSRLCEEYGMVDPLLCVGTLPHEQATCC</sequence>
<dbReference type="Proteomes" id="UP000193067">
    <property type="component" value="Unassembled WGS sequence"/>
</dbReference>
<evidence type="ECO:0000256" key="1">
    <source>
        <dbReference type="SAM" id="MobiDB-lite"/>
    </source>
</evidence>
<evidence type="ECO:0000313" key="3">
    <source>
        <dbReference type="Proteomes" id="UP000193067"/>
    </source>
</evidence>
<reference evidence="2 3" key="1">
    <citation type="journal article" date="2015" name="Biotechnol. Biofuels">
        <title>Enhanced degradation of softwood versus hardwood by the white-rot fungus Pycnoporus coccineus.</title>
        <authorList>
            <person name="Couturier M."/>
            <person name="Navarro D."/>
            <person name="Chevret D."/>
            <person name="Henrissat B."/>
            <person name="Piumi F."/>
            <person name="Ruiz-Duenas F.J."/>
            <person name="Martinez A.T."/>
            <person name="Grigoriev I.V."/>
            <person name="Riley R."/>
            <person name="Lipzen A."/>
            <person name="Berrin J.G."/>
            <person name="Master E.R."/>
            <person name="Rosso M.N."/>
        </authorList>
    </citation>
    <scope>NUCLEOTIDE SEQUENCE [LARGE SCALE GENOMIC DNA]</scope>
    <source>
        <strain evidence="2 3">BRFM310</strain>
    </source>
</reference>
<organism evidence="2 3">
    <name type="scientific">Trametes coccinea (strain BRFM310)</name>
    <name type="common">Pycnoporus coccineus</name>
    <dbReference type="NCBI Taxonomy" id="1353009"/>
    <lineage>
        <taxon>Eukaryota</taxon>
        <taxon>Fungi</taxon>
        <taxon>Dikarya</taxon>
        <taxon>Basidiomycota</taxon>
        <taxon>Agaricomycotina</taxon>
        <taxon>Agaricomycetes</taxon>
        <taxon>Polyporales</taxon>
        <taxon>Polyporaceae</taxon>
        <taxon>Trametes</taxon>
    </lineage>
</organism>
<dbReference type="OrthoDB" id="2733439at2759"/>
<accession>A0A1Y2IA56</accession>
<evidence type="ECO:0008006" key="4">
    <source>
        <dbReference type="Google" id="ProtNLM"/>
    </source>
</evidence>
<dbReference type="SUPFAM" id="SSF52047">
    <property type="entry name" value="RNI-like"/>
    <property type="match status" value="1"/>
</dbReference>
<dbReference type="EMBL" id="KZ084143">
    <property type="protein sequence ID" value="OSC97989.1"/>
    <property type="molecule type" value="Genomic_DNA"/>
</dbReference>
<keyword evidence="3" id="KW-1185">Reference proteome</keyword>